<dbReference type="EMBL" id="JARJCW010000090">
    <property type="protein sequence ID" value="KAJ7195491.1"/>
    <property type="molecule type" value="Genomic_DNA"/>
</dbReference>
<gene>
    <name evidence="2" type="ORF">GGX14DRAFT_676744</name>
</gene>
<proteinExistence type="predicted"/>
<organism evidence="2 3">
    <name type="scientific">Mycena pura</name>
    <dbReference type="NCBI Taxonomy" id="153505"/>
    <lineage>
        <taxon>Eukaryota</taxon>
        <taxon>Fungi</taxon>
        <taxon>Dikarya</taxon>
        <taxon>Basidiomycota</taxon>
        <taxon>Agaricomycotina</taxon>
        <taxon>Agaricomycetes</taxon>
        <taxon>Agaricomycetidae</taxon>
        <taxon>Agaricales</taxon>
        <taxon>Marasmiineae</taxon>
        <taxon>Mycenaceae</taxon>
        <taxon>Mycena</taxon>
    </lineage>
</organism>
<sequence>MCRARPQWSQVKNDSPSNTSKKHLLTDIAPAFTGSSRDYAYTTGPITDAALYADWIASTYDQNVQAHLLNESIATRRSTGASGPWQSIVELGIVEALAPHSSLYKAASVVGMGLSLNTVDIQPIHPPNGKGPRVSEPHAAAVDGGHSILRLETRGCDPRLDTHGPADKRPAGYTSVSRNNSASVAALTAMPVPYMPTSYISFGDDSDDASGNPQAGMASATTRCLAVPRRAFMRSDSSGPLDSYNLFITTQDDLLASMKSRASENSLVSRKLGRLFPCFFSAAHHDVHVVRTTQNEPVGRCTGGPARGLPLRCRILLSTLRLCMRPASKDGSGAWCRCSWFFNWSFLDIVSLVSGSRSMLFVEFVRCVCAISRSFPWLQRTERELHVHAVENGVHVIYSLQVHLAVLALDVCLALRLRVVGTVKEPVCSETFVKWSPRCSPGTLTSWAVSATQSPAVLSPSKGSQGFPAAWLVAKDDELIIEQTLWNNEPVPVDNGFFSNEWPFTLLSKFFKLTFRGFAPGSTIIRLYFGLMGCIIPIATVMHLETPGMVFTFAGPTDNDGKKDFYVYVHDYLKISTTKLYNLGPFASVADFYWNYDVVPWGTVCVQPVAGGEEVAMEELMKHGYFSWPEPKSSKPKKGRRKRRG</sequence>
<dbReference type="Proteomes" id="UP001219525">
    <property type="component" value="Unassembled WGS sequence"/>
</dbReference>
<protein>
    <submittedName>
        <fullName evidence="2">Uncharacterized protein</fullName>
    </submittedName>
</protein>
<feature type="compositionally biased region" description="Polar residues" evidence="1">
    <location>
        <begin position="7"/>
        <end position="19"/>
    </location>
</feature>
<dbReference type="AlphaFoldDB" id="A0AAD6Y5U9"/>
<keyword evidence="3" id="KW-1185">Reference proteome</keyword>
<feature type="region of interest" description="Disordered" evidence="1">
    <location>
        <begin position="1"/>
        <end position="21"/>
    </location>
</feature>
<comment type="caution">
    <text evidence="2">The sequence shown here is derived from an EMBL/GenBank/DDBJ whole genome shotgun (WGS) entry which is preliminary data.</text>
</comment>
<accession>A0AAD6Y5U9</accession>
<evidence type="ECO:0000313" key="3">
    <source>
        <dbReference type="Proteomes" id="UP001219525"/>
    </source>
</evidence>
<evidence type="ECO:0000313" key="2">
    <source>
        <dbReference type="EMBL" id="KAJ7195491.1"/>
    </source>
</evidence>
<reference evidence="2" key="1">
    <citation type="submission" date="2023-03" db="EMBL/GenBank/DDBJ databases">
        <title>Massive genome expansion in bonnet fungi (Mycena s.s.) driven by repeated elements and novel gene families across ecological guilds.</title>
        <authorList>
            <consortium name="Lawrence Berkeley National Laboratory"/>
            <person name="Harder C.B."/>
            <person name="Miyauchi S."/>
            <person name="Viragh M."/>
            <person name="Kuo A."/>
            <person name="Thoen E."/>
            <person name="Andreopoulos B."/>
            <person name="Lu D."/>
            <person name="Skrede I."/>
            <person name="Drula E."/>
            <person name="Henrissat B."/>
            <person name="Morin E."/>
            <person name="Kohler A."/>
            <person name="Barry K."/>
            <person name="LaButti K."/>
            <person name="Morin E."/>
            <person name="Salamov A."/>
            <person name="Lipzen A."/>
            <person name="Mereny Z."/>
            <person name="Hegedus B."/>
            <person name="Baldrian P."/>
            <person name="Stursova M."/>
            <person name="Weitz H."/>
            <person name="Taylor A."/>
            <person name="Grigoriev I.V."/>
            <person name="Nagy L.G."/>
            <person name="Martin F."/>
            <person name="Kauserud H."/>
        </authorList>
    </citation>
    <scope>NUCLEOTIDE SEQUENCE</scope>
    <source>
        <strain evidence="2">9144</strain>
    </source>
</reference>
<evidence type="ECO:0000256" key="1">
    <source>
        <dbReference type="SAM" id="MobiDB-lite"/>
    </source>
</evidence>
<feature type="compositionally biased region" description="Basic and acidic residues" evidence="1">
    <location>
        <begin position="155"/>
        <end position="170"/>
    </location>
</feature>
<name>A0AAD6Y5U9_9AGAR</name>
<feature type="region of interest" description="Disordered" evidence="1">
    <location>
        <begin position="155"/>
        <end position="177"/>
    </location>
</feature>